<dbReference type="SUPFAM" id="SSF82185">
    <property type="entry name" value="Histone H3 K4-specific methyltransferase SET7/9 N-terminal domain"/>
    <property type="match status" value="2"/>
</dbReference>
<reference evidence="9" key="1">
    <citation type="journal article" date="2012" name="Proc. Natl. Acad. Sci. U.S.A.">
        <title>Antigenic diversity is generated by distinct evolutionary mechanisms in African trypanosome species.</title>
        <authorList>
            <person name="Jackson A.P."/>
            <person name="Berry A."/>
            <person name="Aslett M."/>
            <person name="Allison H.C."/>
            <person name="Burton P."/>
            <person name="Vavrova-Anderson J."/>
            <person name="Brown R."/>
            <person name="Browne H."/>
            <person name="Corton N."/>
            <person name="Hauser H."/>
            <person name="Gamble J."/>
            <person name="Gilderthorp R."/>
            <person name="Marcello L."/>
            <person name="McQuillan J."/>
            <person name="Otto T.D."/>
            <person name="Quail M.A."/>
            <person name="Sanders M.J."/>
            <person name="van Tonder A."/>
            <person name="Ginger M.L."/>
            <person name="Field M.C."/>
            <person name="Barry J.D."/>
            <person name="Hertz-Fowler C."/>
            <person name="Berriman M."/>
        </authorList>
    </citation>
    <scope>NUCLEOTIDE SEQUENCE</scope>
    <source>
        <strain evidence="9">IL3000</strain>
    </source>
</reference>
<keyword evidence="8" id="KW-0966">Cell projection</keyword>
<dbReference type="Gene3D" id="2.20.110.10">
    <property type="entry name" value="Histone H3 K4-specific methyltransferase SET7/9 N-terminal domain"/>
    <property type="match status" value="4"/>
</dbReference>
<organism evidence="9">
    <name type="scientific">Trypanosoma congolense (strain IL3000)</name>
    <dbReference type="NCBI Taxonomy" id="1068625"/>
    <lineage>
        <taxon>Eukaryota</taxon>
        <taxon>Discoba</taxon>
        <taxon>Euglenozoa</taxon>
        <taxon>Kinetoplastea</taxon>
        <taxon>Metakinetoplastina</taxon>
        <taxon>Trypanosomatida</taxon>
        <taxon>Trypanosomatidae</taxon>
        <taxon>Trypanosoma</taxon>
        <taxon>Nannomonas</taxon>
    </lineage>
</organism>
<evidence type="ECO:0000256" key="1">
    <source>
        <dbReference type="ARBA" id="ARBA00004230"/>
    </source>
</evidence>
<comment type="subcellular location">
    <subcellularLocation>
        <location evidence="1">Cell projection</location>
        <location evidence="1">Cilium</location>
        <location evidence="1">Flagellum</location>
    </subcellularLocation>
    <subcellularLocation>
        <location evidence="2">Cytoplasm</location>
        <location evidence="2">Cytoskeleton</location>
        <location evidence="2">Cilium axoneme</location>
    </subcellularLocation>
</comment>
<gene>
    <name evidence="9" type="ORF">TCIL3000_11_7750</name>
</gene>
<evidence type="ECO:0000313" key="9">
    <source>
        <dbReference type="EMBL" id="CCC95336.1"/>
    </source>
</evidence>
<dbReference type="GO" id="GO:0005930">
    <property type="term" value="C:axoneme"/>
    <property type="evidence" value="ECO:0007669"/>
    <property type="project" value="UniProtKB-SubCell"/>
</dbReference>
<dbReference type="VEuPathDB" id="TriTrypDB:TcIL3000.11.7750"/>
<evidence type="ECO:0000256" key="8">
    <source>
        <dbReference type="ARBA" id="ARBA00023273"/>
    </source>
</evidence>
<evidence type="ECO:0000256" key="4">
    <source>
        <dbReference type="ARBA" id="ARBA00022737"/>
    </source>
</evidence>
<dbReference type="PANTHER" id="PTHR46613:SF1">
    <property type="entry name" value="RADIAL SPOKE HEAD 10 HOMOLOG B-RELATED"/>
    <property type="match status" value="1"/>
</dbReference>
<evidence type="ECO:0000256" key="6">
    <source>
        <dbReference type="ARBA" id="ARBA00023069"/>
    </source>
</evidence>
<dbReference type="SMART" id="SM00698">
    <property type="entry name" value="MORN"/>
    <property type="match status" value="10"/>
</dbReference>
<sequence length="647" mass="72334">MVTQEKAVEVYNYLKQAGPCDVAATVVPTATVRNYVGELDGNNLFHGHGVLVSAMGYTYEGSFVHGSIEGHGRIVWHGGVSYEGEFNDNAPHGSGVLIKANSDKYIGEVHRGVYHGRGECTTATGVYNGQWCYGKRQGYGRQTYTEGNSFYEGEWLNNMRHGKGILHYPNGDLYDGMWKNGKRHGFGSMGWKAGTSCYVELYEGQWYEGVPHGRGRSTYIQHTDPSRVPSDMESPALFAYSNSAVVNIYEGEFNQGKRHGFGIFYYADGSTYEGMWSDGGKEGWGKVTTNAGISYYGTFNTNKANNLPEESTLDPLPKVALLDLISVAEESTEEAISSIRFLILRFNNHLKDIFTEYCGRQRDIKLITTHPEWWRRRVPGHMCVPQFLRLLSDAQIINGYVSMGSAADCIVRTLEEEIRKDSAGTGERYTSRMEKLRSDVLRLDGHINYRQFVESLLRLGTIAYTGPNFVQMSQQFTVIVRNLIDKRCFSNGPVCPITREYEAILTPDIVARLESLYLTLADDALPELRGTSAVLTAHNFFSFFSNMLESCNIELWEAVNHVLPFDRFNVPGVVPSAVCQPRSVMGYSLYEKSAGPRGEFLAALVTSQRCLTFVEFIEAVLAVMRLTGTVDMEDVRKGLLELVRADG</sequence>
<dbReference type="InterPro" id="IPR003409">
    <property type="entry name" value="MORN"/>
</dbReference>
<name>G0V115_TRYCI</name>
<evidence type="ECO:0000256" key="7">
    <source>
        <dbReference type="ARBA" id="ARBA00023212"/>
    </source>
</evidence>
<keyword evidence="3" id="KW-0963">Cytoplasm</keyword>
<keyword evidence="5" id="KW-0282">Flagellum</keyword>
<evidence type="ECO:0000256" key="5">
    <source>
        <dbReference type="ARBA" id="ARBA00022846"/>
    </source>
</evidence>
<accession>G0V115</accession>
<protein>
    <submittedName>
        <fullName evidence="9">Uncharacterized protein TCIL3000_11_7750</fullName>
    </submittedName>
</protein>
<dbReference type="PANTHER" id="PTHR46613">
    <property type="entry name" value="RADIAL SPOKE HEAD 10 HOMOLOG B-RELATED"/>
    <property type="match status" value="1"/>
</dbReference>
<dbReference type="Pfam" id="PF02493">
    <property type="entry name" value="MORN"/>
    <property type="match status" value="9"/>
</dbReference>
<evidence type="ECO:0000256" key="3">
    <source>
        <dbReference type="ARBA" id="ARBA00022490"/>
    </source>
</evidence>
<keyword evidence="6" id="KW-0969">Cilium</keyword>
<dbReference type="FunFam" id="2.20.110.10:FF:000002">
    <property type="entry name" value="Phosphatidylinositol 4-phosphate 5-kinase 8"/>
    <property type="match status" value="1"/>
</dbReference>
<dbReference type="GO" id="GO:0031514">
    <property type="term" value="C:motile cilium"/>
    <property type="evidence" value="ECO:0007669"/>
    <property type="project" value="UniProtKB-SubCell"/>
</dbReference>
<proteinExistence type="predicted"/>
<evidence type="ECO:0000256" key="2">
    <source>
        <dbReference type="ARBA" id="ARBA00004430"/>
    </source>
</evidence>
<dbReference type="AlphaFoldDB" id="G0V115"/>
<dbReference type="EMBL" id="HE575324">
    <property type="protein sequence ID" value="CCC95336.1"/>
    <property type="molecule type" value="Genomic_DNA"/>
</dbReference>
<keyword evidence="4" id="KW-0677">Repeat</keyword>
<keyword evidence="7" id="KW-0206">Cytoskeleton</keyword>